<dbReference type="EMBL" id="CP003876">
    <property type="protein sequence ID" value="AFU02591.1"/>
    <property type="molecule type" value="Genomic_DNA"/>
</dbReference>
<dbReference type="GO" id="GO:1904680">
    <property type="term" value="F:peptide transmembrane transporter activity"/>
    <property type="evidence" value="ECO:0007669"/>
    <property type="project" value="TreeGrafter"/>
</dbReference>
<evidence type="ECO:0000313" key="6">
    <source>
        <dbReference type="EMBL" id="AFU02591.1"/>
    </source>
</evidence>
<dbReference type="eggNOG" id="COG4166">
    <property type="taxonomic scope" value="Bacteria"/>
</dbReference>
<organism evidence="6 7">
    <name type="scientific">Nocardia brasiliensis (strain ATCC 700358 / HUJEG-1)</name>
    <dbReference type="NCBI Taxonomy" id="1133849"/>
    <lineage>
        <taxon>Bacteria</taxon>
        <taxon>Bacillati</taxon>
        <taxon>Actinomycetota</taxon>
        <taxon>Actinomycetes</taxon>
        <taxon>Mycobacteriales</taxon>
        <taxon>Nocardiaceae</taxon>
        <taxon>Nocardia</taxon>
    </lineage>
</organism>
<reference evidence="6 7" key="1">
    <citation type="journal article" date="2012" name="J. Bacteriol.">
        <title>Complete genome sequence of Nocardia brasiliensis HUJEG-1.</title>
        <authorList>
            <person name="Vera-Cabrera L."/>
            <person name="Ortiz-Lopez R."/>
            <person name="Elizondo-Gonzalez R."/>
            <person name="Perez-Maya A.A."/>
            <person name="Ocampo-Candiani J."/>
        </authorList>
    </citation>
    <scope>NUCLEOTIDE SEQUENCE [LARGE SCALE GENOMIC DNA]</scope>
    <source>
        <strain evidence="7">ATCC 700358</strain>
    </source>
</reference>
<dbReference type="AlphaFoldDB" id="K0F4X5"/>
<feature type="domain" description="Solute-binding protein family 5" evidence="5">
    <location>
        <begin position="57"/>
        <end position="459"/>
    </location>
</feature>
<evidence type="ECO:0000256" key="4">
    <source>
        <dbReference type="ARBA" id="ARBA00022729"/>
    </source>
</evidence>
<evidence type="ECO:0000259" key="5">
    <source>
        <dbReference type="Pfam" id="PF00496"/>
    </source>
</evidence>
<dbReference type="InterPro" id="IPR000914">
    <property type="entry name" value="SBP_5_dom"/>
</dbReference>
<proteinExistence type="inferred from homology"/>
<dbReference type="STRING" id="1133849.O3I_023180"/>
<dbReference type="PANTHER" id="PTHR30290:SF10">
    <property type="entry name" value="PERIPLASMIC OLIGOPEPTIDE-BINDING PROTEIN-RELATED"/>
    <property type="match status" value="1"/>
</dbReference>
<keyword evidence="7" id="KW-1185">Reference proteome</keyword>
<dbReference type="HOGENOM" id="CLU_017028_9_0_11"/>
<dbReference type="InterPro" id="IPR039424">
    <property type="entry name" value="SBP_5"/>
</dbReference>
<gene>
    <name evidence="6" type="ORF">O3I_023180</name>
</gene>
<keyword evidence="4" id="KW-0732">Signal</keyword>
<evidence type="ECO:0000256" key="1">
    <source>
        <dbReference type="ARBA" id="ARBA00004196"/>
    </source>
</evidence>
<dbReference type="KEGG" id="nbr:O3I_023180"/>
<dbReference type="Gene3D" id="3.40.190.10">
    <property type="entry name" value="Periplasmic binding protein-like II"/>
    <property type="match status" value="1"/>
</dbReference>
<dbReference type="RefSeq" id="WP_014985446.1">
    <property type="nucleotide sequence ID" value="NC_018681.1"/>
</dbReference>
<evidence type="ECO:0000313" key="7">
    <source>
        <dbReference type="Proteomes" id="UP000006304"/>
    </source>
</evidence>
<protein>
    <submittedName>
        <fullName evidence="6">Extracellular solute-binding protein</fullName>
    </submittedName>
</protein>
<sequence>MTDPAALRLYGPGVLDQLDPVCCPRFPIDQVVRLFARQLFTYRTQADLRNWQAVAPTPDLATEIPSMYNAGMGASHTSYVVHLRPDVCWDSDPERPVTTHDVVRGFKRMGNPVRRSALLSYFTDTIRGMAQYCDDYAAAFAGADPTAHDLADYQSAHDIPGLLVLDDTTIVFELRRPAMDFIDMLTLPCTSPAPVEYDSFVPGSVELCRNIRSTGPYRPIDFTPGRELHLSRNPVWRAKSDPVRHRHVEAVEVIAEQVTADEVAHRIRSDEADLAWGVRIADPAMPADHDLGFALDPYLVFNTRSLNAAGALRKVQVRQAISLAIDKAAIAAGVAALGRDTIIRIAGSIVPPNNDGHQDIDPYATLDHRGDPATCAAMLAAAGHPGELTITAVHPGTEHARLVAQRYAADLAEAGITVVPVEFAIPEYLDLLAAPGRAAAGEWDIALASWSPTWMHDNGRVFLQPLLHSGSPANLGRYRNPEVDALIERALAAAEDRATAEAAWRKAELVALADAPIVPLLFQGPASRELCGRRVRAAAILPAHGFAIDLTTPRLDPALDGMNGHSDQEMPAMILTLMGAIEKWM</sequence>
<keyword evidence="3" id="KW-0813">Transport</keyword>
<dbReference type="GO" id="GO:0030313">
    <property type="term" value="C:cell envelope"/>
    <property type="evidence" value="ECO:0007669"/>
    <property type="project" value="UniProtKB-SubCell"/>
</dbReference>
<dbReference type="PANTHER" id="PTHR30290">
    <property type="entry name" value="PERIPLASMIC BINDING COMPONENT OF ABC TRANSPORTER"/>
    <property type="match status" value="1"/>
</dbReference>
<dbReference type="SUPFAM" id="SSF53850">
    <property type="entry name" value="Periplasmic binding protein-like II"/>
    <property type="match status" value="1"/>
</dbReference>
<dbReference type="GO" id="GO:0015833">
    <property type="term" value="P:peptide transport"/>
    <property type="evidence" value="ECO:0007669"/>
    <property type="project" value="TreeGrafter"/>
</dbReference>
<evidence type="ECO:0000256" key="2">
    <source>
        <dbReference type="ARBA" id="ARBA00005695"/>
    </source>
</evidence>
<dbReference type="Gene3D" id="3.10.105.10">
    <property type="entry name" value="Dipeptide-binding Protein, Domain 3"/>
    <property type="match status" value="1"/>
</dbReference>
<accession>K0F4X5</accession>
<evidence type="ECO:0000256" key="3">
    <source>
        <dbReference type="ARBA" id="ARBA00022448"/>
    </source>
</evidence>
<dbReference type="Proteomes" id="UP000006304">
    <property type="component" value="Chromosome"/>
</dbReference>
<comment type="subcellular location">
    <subcellularLocation>
        <location evidence="1">Cell envelope</location>
    </subcellularLocation>
</comment>
<name>K0F4X5_NOCB7</name>
<comment type="similarity">
    <text evidence="2">Belongs to the bacterial solute-binding protein 5 family.</text>
</comment>
<dbReference type="Pfam" id="PF00496">
    <property type="entry name" value="SBP_bac_5"/>
    <property type="match status" value="1"/>
</dbReference>